<dbReference type="Pfam" id="PF01425">
    <property type="entry name" value="Amidase"/>
    <property type="match status" value="1"/>
</dbReference>
<dbReference type="InterPro" id="IPR023631">
    <property type="entry name" value="Amidase_dom"/>
</dbReference>
<reference evidence="2" key="1">
    <citation type="submission" date="2012-09" db="EMBL/GenBank/DDBJ databases">
        <authorList>
            <person name="Martin A.A."/>
        </authorList>
    </citation>
    <scope>NUCLEOTIDE SEQUENCE</scope>
</reference>
<dbReference type="SUPFAM" id="SSF75304">
    <property type="entry name" value="Amidase signature (AS) enzymes"/>
    <property type="match status" value="1"/>
</dbReference>
<feature type="domain" description="Amidase" evidence="1">
    <location>
        <begin position="14"/>
        <end position="438"/>
    </location>
</feature>
<proteinExistence type="predicted"/>
<dbReference type="WBParaSite" id="ACAC_0000751901-mRNA-1">
    <property type="protein sequence ID" value="ACAC_0000751901-mRNA-1"/>
    <property type="gene ID" value="ACAC_0000751901"/>
</dbReference>
<evidence type="ECO:0000259" key="1">
    <source>
        <dbReference type="Pfam" id="PF01425"/>
    </source>
</evidence>
<dbReference type="PANTHER" id="PTHR11895">
    <property type="entry name" value="TRANSAMIDASE"/>
    <property type="match status" value="1"/>
</dbReference>
<dbReference type="GO" id="GO:0005739">
    <property type="term" value="C:mitochondrion"/>
    <property type="evidence" value="ECO:0007669"/>
    <property type="project" value="TreeGrafter"/>
</dbReference>
<protein>
    <submittedName>
        <fullName evidence="3">Amidase domain-containing protein</fullName>
    </submittedName>
</protein>
<dbReference type="GO" id="GO:0030956">
    <property type="term" value="C:glutamyl-tRNA(Gln) amidotransferase complex"/>
    <property type="evidence" value="ECO:0007669"/>
    <property type="project" value="TreeGrafter"/>
</dbReference>
<organism evidence="2 3">
    <name type="scientific">Angiostrongylus cantonensis</name>
    <name type="common">Rat lungworm</name>
    <dbReference type="NCBI Taxonomy" id="6313"/>
    <lineage>
        <taxon>Eukaryota</taxon>
        <taxon>Metazoa</taxon>
        <taxon>Ecdysozoa</taxon>
        <taxon>Nematoda</taxon>
        <taxon>Chromadorea</taxon>
        <taxon>Rhabditida</taxon>
        <taxon>Rhabditina</taxon>
        <taxon>Rhabditomorpha</taxon>
        <taxon>Strongyloidea</taxon>
        <taxon>Metastrongylidae</taxon>
        <taxon>Angiostrongylus</taxon>
    </lineage>
</organism>
<dbReference type="GO" id="GO:0070681">
    <property type="term" value="P:glutaminyl-tRNAGln biosynthesis via transamidation"/>
    <property type="evidence" value="ECO:0007669"/>
    <property type="project" value="TreeGrafter"/>
</dbReference>
<name>A0A0K0DAY9_ANGCA</name>
<sequence length="451" mass="49113">MQRIEAAIECAIKSRKYGALTTETFGLARSQAKSALQMGLMPFPVVVKDCFAVANYPMTCASKMLENYVPPYTATIVQRLVNQGGCIIGKGNMDEFCMGTSSALGHFGPVKNGLTEDVEADWFIPGGSSGGPAVAVQLGIADVGLGSDTGGSTRNPAAFTGLFGLKPTYGVLSRYGLVPLVNSLDSPSILSKSAKSCWRYLETMLGIDEKDPTSVHLPSSSGSPSMKDLRIGIPKEYHNEFLTEDAWRVWNHAANVLQRNGATVLPVTLPHTKYSLLCYQVLSAGDIASNMARYSGIGYGYRSQNESSTFSLYSSSRTEALNVVVRERIMAGNYFLMRENRHNFFDCSLRIRRIIASEILEVLKSVDVLLTPTAKGPPTLFSELRKSHYEREDQDDFYTQPANLAGVPAISVPFGRTSDNLPIGVQLIGNLLQDKLVCDVAQLLYDAVQES</sequence>
<evidence type="ECO:0000313" key="2">
    <source>
        <dbReference type="Proteomes" id="UP000035642"/>
    </source>
</evidence>
<accession>A0A0K0DAY9</accession>
<reference evidence="3" key="2">
    <citation type="submission" date="2017-02" db="UniProtKB">
        <authorList>
            <consortium name="WormBaseParasite"/>
        </authorList>
    </citation>
    <scope>IDENTIFICATION</scope>
</reference>
<dbReference type="PANTHER" id="PTHR11895:SF7">
    <property type="entry name" value="GLUTAMYL-TRNA(GLN) AMIDOTRANSFERASE SUBUNIT A, MITOCHONDRIAL"/>
    <property type="match status" value="1"/>
</dbReference>
<dbReference type="InterPro" id="IPR000120">
    <property type="entry name" value="Amidase"/>
</dbReference>
<dbReference type="STRING" id="6313.A0A0K0DAY9"/>
<dbReference type="AlphaFoldDB" id="A0A0K0DAY9"/>
<keyword evidence="2" id="KW-1185">Reference proteome</keyword>
<dbReference type="GO" id="GO:0032543">
    <property type="term" value="P:mitochondrial translation"/>
    <property type="evidence" value="ECO:0007669"/>
    <property type="project" value="TreeGrafter"/>
</dbReference>
<dbReference type="Proteomes" id="UP000035642">
    <property type="component" value="Unassembled WGS sequence"/>
</dbReference>
<dbReference type="Gene3D" id="3.90.1300.10">
    <property type="entry name" value="Amidase signature (AS) domain"/>
    <property type="match status" value="1"/>
</dbReference>
<dbReference type="InterPro" id="IPR036928">
    <property type="entry name" value="AS_sf"/>
</dbReference>
<dbReference type="GO" id="GO:0050567">
    <property type="term" value="F:glutaminyl-tRNA synthase (glutamine-hydrolyzing) activity"/>
    <property type="evidence" value="ECO:0007669"/>
    <property type="project" value="TreeGrafter"/>
</dbReference>
<evidence type="ECO:0000313" key="3">
    <source>
        <dbReference type="WBParaSite" id="ACAC_0000751901-mRNA-1"/>
    </source>
</evidence>